<sequence>MLRMGIQSIILSIWKKKACLTFALTEEQVGKTGRRWPLFHNIKVLTIFDMNESVGDSFVEGPYCTLAELTLHLVPLYFAFEVLRNHTLPALTLHPTP</sequence>
<name>D1QTN8_9BACT</name>
<dbReference type="AlphaFoldDB" id="D1QTN8"/>
<evidence type="ECO:0000313" key="2">
    <source>
        <dbReference type="Proteomes" id="UP000004079"/>
    </source>
</evidence>
<dbReference type="Proteomes" id="UP000004079">
    <property type="component" value="Unassembled WGS sequence"/>
</dbReference>
<proteinExistence type="predicted"/>
<dbReference type="HOGENOM" id="CLU_2344312_0_0_10"/>
<protein>
    <submittedName>
        <fullName evidence="1">Uncharacterized protein</fullName>
    </submittedName>
</protein>
<evidence type="ECO:0000313" key="1">
    <source>
        <dbReference type="EMBL" id="EFB31218.1"/>
    </source>
</evidence>
<dbReference type="EMBL" id="ACUZ02000039">
    <property type="protein sequence ID" value="EFB31218.1"/>
    <property type="molecule type" value="Genomic_DNA"/>
</dbReference>
<accession>D1QTN8</accession>
<reference evidence="1 2" key="1">
    <citation type="submission" date="2009-11" db="EMBL/GenBank/DDBJ databases">
        <authorList>
            <person name="Weinstock G."/>
            <person name="Sodergren E."/>
            <person name="Clifton S."/>
            <person name="Fulton L."/>
            <person name="Fulton B."/>
            <person name="Courtney L."/>
            <person name="Fronick C."/>
            <person name="Harrison M."/>
            <person name="Strong C."/>
            <person name="Farmer C."/>
            <person name="Delahaunty K."/>
            <person name="Markovic C."/>
            <person name="Hall O."/>
            <person name="Minx P."/>
            <person name="Tomlinson C."/>
            <person name="Mitreva M."/>
            <person name="Nelson J."/>
            <person name="Hou S."/>
            <person name="Wollam A."/>
            <person name="Pepin K.H."/>
            <person name="Johnson M."/>
            <person name="Bhonagiri V."/>
            <person name="Nash W.E."/>
            <person name="Warren W."/>
            <person name="Chinwalla A."/>
            <person name="Mardis E.R."/>
            <person name="Wilson R.K."/>
        </authorList>
    </citation>
    <scope>NUCLEOTIDE SEQUENCE [LARGE SCALE GENOMIC DNA]</scope>
    <source>
        <strain evidence="1 2">F0302</strain>
    </source>
</reference>
<organism evidence="1 2">
    <name type="scientific">Segatella oris F0302</name>
    <dbReference type="NCBI Taxonomy" id="649760"/>
    <lineage>
        <taxon>Bacteria</taxon>
        <taxon>Pseudomonadati</taxon>
        <taxon>Bacteroidota</taxon>
        <taxon>Bacteroidia</taxon>
        <taxon>Bacteroidales</taxon>
        <taxon>Prevotellaceae</taxon>
        <taxon>Segatella</taxon>
    </lineage>
</organism>
<comment type="caution">
    <text evidence="1">The sequence shown here is derived from an EMBL/GenBank/DDBJ whole genome shotgun (WGS) entry which is preliminary data.</text>
</comment>
<gene>
    <name evidence="1" type="ORF">HMPREF0971_02367</name>
</gene>